<feature type="region of interest" description="Disordered" evidence="1">
    <location>
        <begin position="1"/>
        <end position="27"/>
    </location>
</feature>
<protein>
    <submittedName>
        <fullName evidence="2">AAA family ATPase</fullName>
    </submittedName>
</protein>
<evidence type="ECO:0000313" key="2">
    <source>
        <dbReference type="EMBL" id="MBR7678972.1"/>
    </source>
</evidence>
<organism evidence="2 3">
    <name type="scientific">Streptomyces daliensis</name>
    <dbReference type="NCBI Taxonomy" id="299421"/>
    <lineage>
        <taxon>Bacteria</taxon>
        <taxon>Bacillati</taxon>
        <taxon>Actinomycetota</taxon>
        <taxon>Actinomycetes</taxon>
        <taxon>Kitasatosporales</taxon>
        <taxon>Streptomycetaceae</taxon>
        <taxon>Streptomyces</taxon>
    </lineage>
</organism>
<sequence length="110" mass="12121">PLLDAARQRLGDPEASARRRRHEASVAAERARRSHVIDRILEDSDIDEAQGAVGMLRGQDLQDTLIDESALPTAEPDLLAGPFAHVIVDEAQELTDAEWQMLLARCPSRS</sequence>
<feature type="compositionally biased region" description="Basic and acidic residues" evidence="1">
    <location>
        <begin position="1"/>
        <end position="17"/>
    </location>
</feature>
<comment type="caution">
    <text evidence="2">The sequence shown here is derived from an EMBL/GenBank/DDBJ whole genome shotgun (WGS) entry which is preliminary data.</text>
</comment>
<feature type="non-terminal residue" evidence="2">
    <location>
        <position position="1"/>
    </location>
</feature>
<name>A0A8T4J6W7_9ACTN</name>
<proteinExistence type="predicted"/>
<evidence type="ECO:0000256" key="1">
    <source>
        <dbReference type="SAM" id="MobiDB-lite"/>
    </source>
</evidence>
<keyword evidence="3" id="KW-1185">Reference proteome</keyword>
<reference evidence="2" key="1">
    <citation type="submission" date="2021-04" db="EMBL/GenBank/DDBJ databases">
        <title>Sequencing of actinobacteria type strains.</title>
        <authorList>
            <person name="Nguyen G.-S."/>
            <person name="Wentzel A."/>
        </authorList>
    </citation>
    <scope>NUCLEOTIDE SEQUENCE</scope>
    <source>
        <strain evidence="2">DSM 42095</strain>
    </source>
</reference>
<accession>A0A8T4J6W7</accession>
<gene>
    <name evidence="2" type="ORF">KDA82_39745</name>
</gene>
<evidence type="ECO:0000313" key="3">
    <source>
        <dbReference type="Proteomes" id="UP000675554"/>
    </source>
</evidence>
<dbReference type="Proteomes" id="UP000675554">
    <property type="component" value="Unassembled WGS sequence"/>
</dbReference>
<dbReference type="EMBL" id="JAGSMN010002087">
    <property type="protein sequence ID" value="MBR7678972.1"/>
    <property type="molecule type" value="Genomic_DNA"/>
</dbReference>
<dbReference type="AlphaFoldDB" id="A0A8T4J6W7"/>
<feature type="non-terminal residue" evidence="2">
    <location>
        <position position="110"/>
    </location>
</feature>